<dbReference type="GO" id="GO:0016887">
    <property type="term" value="F:ATP hydrolysis activity"/>
    <property type="evidence" value="ECO:0007669"/>
    <property type="project" value="InterPro"/>
</dbReference>
<accession>A0A328VRW1</accession>
<dbReference type="RefSeq" id="WP_189362128.1">
    <property type="nucleotide sequence ID" value="NZ_MCIF01000002.1"/>
</dbReference>
<dbReference type="PANTHER" id="PTHR42939:SF1">
    <property type="entry name" value="ABC TRANSPORTER ATP-BINDING PROTEIN ALBC-RELATED"/>
    <property type="match status" value="1"/>
</dbReference>
<dbReference type="SUPFAM" id="SSF52540">
    <property type="entry name" value="P-loop containing nucleoside triphosphate hydrolases"/>
    <property type="match status" value="1"/>
</dbReference>
<dbReference type="Pfam" id="PF00005">
    <property type="entry name" value="ABC_tran"/>
    <property type="match status" value="1"/>
</dbReference>
<evidence type="ECO:0000259" key="4">
    <source>
        <dbReference type="PROSITE" id="PS50893"/>
    </source>
</evidence>
<dbReference type="InterPro" id="IPR027417">
    <property type="entry name" value="P-loop_NTPase"/>
</dbReference>
<dbReference type="InterPro" id="IPR017871">
    <property type="entry name" value="ABC_transporter-like_CS"/>
</dbReference>
<sequence>MVQSAGERPLLEVERLSKAYGYLQAVDQISFRLWPGELVALLGENGAGKTTTLQMLAGMLTPDGGKICLHGQRLTAGELKRLVGYMPEMPALYPGLTGQEFLEFVGGLRGFPRAICRQRASELLVRFGLEEVTQRRIRGYSQGMKRRLVLCATLLHQPPLLLLDEPLNGIDPSGVILVKRELAALSARGHALLIATHLLDVAERLCGRAIILAQGRIVADGSLDELRARTGEATLEQIFARLAQVALAEVEKEEERQ</sequence>
<gene>
    <name evidence="5" type="ORF">A4R35_20665</name>
</gene>
<keyword evidence="1" id="KW-0813">Transport</keyword>
<dbReference type="PANTHER" id="PTHR42939">
    <property type="entry name" value="ABC TRANSPORTER ATP-BINDING PROTEIN ALBC-RELATED"/>
    <property type="match status" value="1"/>
</dbReference>
<dbReference type="GO" id="GO:0005524">
    <property type="term" value="F:ATP binding"/>
    <property type="evidence" value="ECO:0007669"/>
    <property type="project" value="UniProtKB-KW"/>
</dbReference>
<dbReference type="EMBL" id="MCIF01000002">
    <property type="protein sequence ID" value="RAQ97964.1"/>
    <property type="molecule type" value="Genomic_DNA"/>
</dbReference>
<dbReference type="InterPro" id="IPR003593">
    <property type="entry name" value="AAA+_ATPase"/>
</dbReference>
<protein>
    <recommendedName>
        <fullName evidence="4">ABC transporter domain-containing protein</fullName>
    </recommendedName>
</protein>
<dbReference type="PROSITE" id="PS00211">
    <property type="entry name" value="ABC_TRANSPORTER_1"/>
    <property type="match status" value="1"/>
</dbReference>
<proteinExistence type="predicted"/>
<dbReference type="InterPro" id="IPR003439">
    <property type="entry name" value="ABC_transporter-like_ATP-bd"/>
</dbReference>
<dbReference type="Proteomes" id="UP000248706">
    <property type="component" value="Unassembled WGS sequence"/>
</dbReference>
<evidence type="ECO:0000256" key="1">
    <source>
        <dbReference type="ARBA" id="ARBA00022448"/>
    </source>
</evidence>
<evidence type="ECO:0000256" key="3">
    <source>
        <dbReference type="ARBA" id="ARBA00022840"/>
    </source>
</evidence>
<keyword evidence="3" id="KW-0067">ATP-binding</keyword>
<organism evidence="5 6">
    <name type="scientific">Thermogemmatispora tikiterensis</name>
    <dbReference type="NCBI Taxonomy" id="1825093"/>
    <lineage>
        <taxon>Bacteria</taxon>
        <taxon>Bacillati</taxon>
        <taxon>Chloroflexota</taxon>
        <taxon>Ktedonobacteria</taxon>
        <taxon>Thermogemmatisporales</taxon>
        <taxon>Thermogemmatisporaceae</taxon>
        <taxon>Thermogemmatispora</taxon>
    </lineage>
</organism>
<keyword evidence="2" id="KW-0547">Nucleotide-binding</keyword>
<feature type="domain" description="ABC transporter" evidence="4">
    <location>
        <begin position="11"/>
        <end position="239"/>
    </location>
</feature>
<name>A0A328VRW1_9CHLR</name>
<evidence type="ECO:0000313" key="5">
    <source>
        <dbReference type="EMBL" id="RAQ97964.1"/>
    </source>
</evidence>
<dbReference type="PROSITE" id="PS50893">
    <property type="entry name" value="ABC_TRANSPORTER_2"/>
    <property type="match status" value="1"/>
</dbReference>
<keyword evidence="6" id="KW-1185">Reference proteome</keyword>
<dbReference type="AlphaFoldDB" id="A0A328VRW1"/>
<evidence type="ECO:0000313" key="6">
    <source>
        <dbReference type="Proteomes" id="UP000248706"/>
    </source>
</evidence>
<dbReference type="Gene3D" id="3.40.50.300">
    <property type="entry name" value="P-loop containing nucleotide triphosphate hydrolases"/>
    <property type="match status" value="1"/>
</dbReference>
<comment type="caution">
    <text evidence="5">The sequence shown here is derived from an EMBL/GenBank/DDBJ whole genome shotgun (WGS) entry which is preliminary data.</text>
</comment>
<evidence type="ECO:0000256" key="2">
    <source>
        <dbReference type="ARBA" id="ARBA00022741"/>
    </source>
</evidence>
<reference evidence="5 6" key="1">
    <citation type="submission" date="2016-08" db="EMBL/GenBank/DDBJ databases">
        <title>Analysis of Carbohydrate Active Enzymes in Thermogemmatispora T81 Reveals Carbohydrate Degradation Ability.</title>
        <authorList>
            <person name="Tomazini A."/>
            <person name="Lal S."/>
            <person name="Stott M."/>
            <person name="Henrissat B."/>
            <person name="Polikarpov I."/>
            <person name="Sparling R."/>
            <person name="Levin D.B."/>
        </authorList>
    </citation>
    <scope>NUCLEOTIDE SEQUENCE [LARGE SCALE GENOMIC DNA]</scope>
    <source>
        <strain evidence="5 6">T81</strain>
    </source>
</reference>
<dbReference type="SMART" id="SM00382">
    <property type="entry name" value="AAA"/>
    <property type="match status" value="1"/>
</dbReference>
<dbReference type="InterPro" id="IPR051782">
    <property type="entry name" value="ABC_Transporter_VariousFunc"/>
</dbReference>